<reference evidence="13" key="1">
    <citation type="submission" date="2025-08" db="UniProtKB">
        <authorList>
            <consortium name="RefSeq"/>
        </authorList>
    </citation>
    <scope>IDENTIFICATION</scope>
</reference>
<evidence type="ECO:0000313" key="12">
    <source>
        <dbReference type="Proteomes" id="UP000695022"/>
    </source>
</evidence>
<feature type="region of interest" description="Disordered" evidence="10">
    <location>
        <begin position="530"/>
        <end position="566"/>
    </location>
</feature>
<dbReference type="Proteomes" id="UP000695022">
    <property type="component" value="Unplaced"/>
</dbReference>
<gene>
    <name evidence="13" type="primary">LOC106816379</name>
</gene>
<keyword evidence="12" id="KW-1185">Reference proteome</keyword>
<dbReference type="Pfam" id="PF10744">
    <property type="entry name" value="Med1"/>
    <property type="match status" value="1"/>
</dbReference>
<keyword evidence="5 9" id="KW-0010">Activator</keyword>
<evidence type="ECO:0000256" key="6">
    <source>
        <dbReference type="ARBA" id="ARBA00023163"/>
    </source>
</evidence>
<evidence type="ECO:0000256" key="2">
    <source>
        <dbReference type="ARBA" id="ARBA00006210"/>
    </source>
</evidence>
<sequence length="591" mass="65778">MLAIRNGVKKEFKKVKKPKSPDVRLTELMSDLRMKVGQLHSWEDTAKSVRMSMMEKRTLMDSHDRRQLQKCLDDLQRAIKVTSVQTMVERLESISRQLGLRFTAGSSGIECFISTDTFYVEVTLDPGEGHAKDVRIAHRGEPSSCDELVQILRRGDFTAFTEHLQGLSAIYQISSDKHQKMKGYLALQSLEADLIMLAELQNCSISDISDLIHKSPLGILQPRIGGRALQLVYLVSPYELLDRDERTSITLSVENVIQRKIGATLRVNIEPSESHKLQSRPLMSVAKTQDGKSLPSFDALSNLNSIPLPACFTLDLGCRVAIATCLVRKIQAITNVEFAEISQSTSLVDLIVREHSHAATDPGKGLHVSLPGGQQHCYYFATPAAATVADEEEGRGSHLSLRGIAVCRVPFTHPTHVPQIVATLRRQAMFSRVVASCVRNNARETEAGEATMFEVTPMSLQCIIVTFQHPCEESIATVKFDLSDVPDIKCEVEVASGSEPLCDNEFVTKVMQRCWSIPITMRSLIRRAAMTRPSSPPPPSPPDHSYSTETKPAEHSDSEFLFPRQYSDRNSNEVKFVNEDNVNDADVMCDV</sequence>
<feature type="domain" description="Mediator complex subunit Med1" evidence="11">
    <location>
        <begin position="69"/>
        <end position="439"/>
    </location>
</feature>
<comment type="similarity">
    <text evidence="2 9">Belongs to the Mediator complex subunit 1 family.</text>
</comment>
<keyword evidence="7 9" id="KW-0539">Nucleus</keyword>
<comment type="subcellular location">
    <subcellularLocation>
        <location evidence="1 9">Nucleus</location>
    </subcellularLocation>
</comment>
<evidence type="ECO:0000256" key="3">
    <source>
        <dbReference type="ARBA" id="ARBA00020612"/>
    </source>
</evidence>
<organism evidence="12 13">
    <name type="scientific">Priapulus caudatus</name>
    <name type="common">Priapulid worm</name>
    <dbReference type="NCBI Taxonomy" id="37621"/>
    <lineage>
        <taxon>Eukaryota</taxon>
        <taxon>Metazoa</taxon>
        <taxon>Ecdysozoa</taxon>
        <taxon>Scalidophora</taxon>
        <taxon>Priapulida</taxon>
        <taxon>Priapulimorpha</taxon>
        <taxon>Priapulimorphida</taxon>
        <taxon>Priapulidae</taxon>
        <taxon>Priapulus</taxon>
    </lineage>
</organism>
<dbReference type="InterPro" id="IPR051999">
    <property type="entry name" value="Mediator_complex_subunit_1"/>
</dbReference>
<protein>
    <recommendedName>
        <fullName evidence="3 9">Mediator of RNA polymerase II transcription subunit 1</fullName>
    </recommendedName>
    <alternativeName>
        <fullName evidence="8 9">Mediator complex subunit 1</fullName>
    </alternativeName>
</protein>
<dbReference type="InterPro" id="IPR019680">
    <property type="entry name" value="Mediator_Med1"/>
</dbReference>
<dbReference type="GeneID" id="106816379"/>
<evidence type="ECO:0000259" key="11">
    <source>
        <dbReference type="Pfam" id="PF10744"/>
    </source>
</evidence>
<evidence type="ECO:0000256" key="10">
    <source>
        <dbReference type="SAM" id="MobiDB-lite"/>
    </source>
</evidence>
<dbReference type="PANTHER" id="PTHR12881">
    <property type="entry name" value="MEDIATOR OF RNA POLYMERASE II TRANSCRIPTION SUBUNIT 1"/>
    <property type="match status" value="1"/>
</dbReference>
<evidence type="ECO:0000256" key="9">
    <source>
        <dbReference type="RuleBase" id="RU364059"/>
    </source>
</evidence>
<evidence type="ECO:0000313" key="13">
    <source>
        <dbReference type="RefSeq" id="XP_014676464.1"/>
    </source>
</evidence>
<evidence type="ECO:0000256" key="4">
    <source>
        <dbReference type="ARBA" id="ARBA00023015"/>
    </source>
</evidence>
<evidence type="ECO:0000256" key="8">
    <source>
        <dbReference type="ARBA" id="ARBA00031254"/>
    </source>
</evidence>
<dbReference type="PANTHER" id="PTHR12881:SF10">
    <property type="entry name" value="MEDIATOR OF RNA POLYMERASE II TRANSCRIPTION SUBUNIT 1"/>
    <property type="match status" value="1"/>
</dbReference>
<evidence type="ECO:0000256" key="5">
    <source>
        <dbReference type="ARBA" id="ARBA00023159"/>
    </source>
</evidence>
<dbReference type="RefSeq" id="XP_014676464.1">
    <property type="nucleotide sequence ID" value="XM_014820978.1"/>
</dbReference>
<evidence type="ECO:0000256" key="7">
    <source>
        <dbReference type="ARBA" id="ARBA00023242"/>
    </source>
</evidence>
<comment type="function">
    <text evidence="9">Component of the Mediator complex, a coactivator involved in the regulated transcription of nearly all RNA polymerase II-dependent genes. Mediator functions as a bridge to convey information from gene-specific regulatory proteins to the basal RNA polymerase II transcription machinery. Mediator is recruited to promoters by direct interactions with regulatory proteins and serves as a scaffold for the assembly of a functional preinitiation complex with RNA polymerase II and the general transcription factors.</text>
</comment>
<accession>A0ABM1EW93</accession>
<proteinExistence type="inferred from homology"/>
<keyword evidence="4 9" id="KW-0805">Transcription regulation</keyword>
<evidence type="ECO:0000256" key="1">
    <source>
        <dbReference type="ARBA" id="ARBA00004123"/>
    </source>
</evidence>
<name>A0ABM1EW93_PRICU</name>
<keyword evidence="6 9" id="KW-0804">Transcription</keyword>